<feature type="region of interest" description="Disordered" evidence="9">
    <location>
        <begin position="159"/>
        <end position="218"/>
    </location>
</feature>
<dbReference type="SUPFAM" id="SSF52540">
    <property type="entry name" value="P-loop containing nucleoside triphosphate hydrolases"/>
    <property type="match status" value="1"/>
</dbReference>
<evidence type="ECO:0000256" key="8">
    <source>
        <dbReference type="RuleBase" id="RU000492"/>
    </source>
</evidence>
<evidence type="ECO:0000256" key="4">
    <source>
        <dbReference type="ARBA" id="ARBA00022806"/>
    </source>
</evidence>
<dbReference type="GO" id="GO:0016787">
    <property type="term" value="F:hydrolase activity"/>
    <property type="evidence" value="ECO:0007669"/>
    <property type="project" value="UniProtKB-KW"/>
</dbReference>
<dbReference type="InterPro" id="IPR014001">
    <property type="entry name" value="Helicase_ATP-bd"/>
</dbReference>
<feature type="short sequence motif" description="Q motif" evidence="7">
    <location>
        <begin position="311"/>
        <end position="339"/>
    </location>
</feature>
<dbReference type="Proteomes" id="UP000663879">
    <property type="component" value="Unassembled WGS sequence"/>
</dbReference>
<evidence type="ECO:0000313" key="14">
    <source>
        <dbReference type="Proteomes" id="UP000663879"/>
    </source>
</evidence>
<comment type="similarity">
    <text evidence="8">Belongs to the DEAD box helicase family.</text>
</comment>
<dbReference type="InterPro" id="IPR011545">
    <property type="entry name" value="DEAD/DEAH_box_helicase_dom"/>
</dbReference>
<dbReference type="EMBL" id="CAJNOC010001420">
    <property type="protein sequence ID" value="CAF0863426.1"/>
    <property type="molecule type" value="Genomic_DNA"/>
</dbReference>
<dbReference type="PROSITE" id="PS51192">
    <property type="entry name" value="HELICASE_ATP_BIND_1"/>
    <property type="match status" value="1"/>
</dbReference>
<dbReference type="Pfam" id="PF00013">
    <property type="entry name" value="KH_1"/>
    <property type="match status" value="1"/>
</dbReference>
<dbReference type="PROSITE" id="PS51194">
    <property type="entry name" value="HELICASE_CTER"/>
    <property type="match status" value="1"/>
</dbReference>
<dbReference type="CDD" id="cd18787">
    <property type="entry name" value="SF2_C_DEAD"/>
    <property type="match status" value="1"/>
</dbReference>
<dbReference type="AlphaFoldDB" id="A0A813X8Y1"/>
<feature type="compositionally biased region" description="Acidic residues" evidence="9">
    <location>
        <begin position="1"/>
        <end position="10"/>
    </location>
</feature>
<evidence type="ECO:0000259" key="11">
    <source>
        <dbReference type="PROSITE" id="PS51194"/>
    </source>
</evidence>
<dbReference type="InterPro" id="IPR036612">
    <property type="entry name" value="KH_dom_type_1_sf"/>
</dbReference>
<dbReference type="GO" id="GO:0003724">
    <property type="term" value="F:RNA helicase activity"/>
    <property type="evidence" value="ECO:0007669"/>
    <property type="project" value="UniProtKB-EC"/>
</dbReference>
<dbReference type="InterPro" id="IPR001650">
    <property type="entry name" value="Helicase_C-like"/>
</dbReference>
<dbReference type="SMART" id="SM00322">
    <property type="entry name" value="KH"/>
    <property type="match status" value="1"/>
</dbReference>
<dbReference type="Gene3D" id="3.30.1370.10">
    <property type="entry name" value="K Homology domain, type 1"/>
    <property type="match status" value="1"/>
</dbReference>
<accession>A0A813X8Y1</accession>
<dbReference type="InterPro" id="IPR000629">
    <property type="entry name" value="RNA-helicase_DEAD-box_CS"/>
</dbReference>
<dbReference type="Pfam" id="PF00271">
    <property type="entry name" value="Helicase_C"/>
    <property type="match status" value="1"/>
</dbReference>
<dbReference type="InterPro" id="IPR004088">
    <property type="entry name" value="KH_dom_type_1"/>
</dbReference>
<evidence type="ECO:0000256" key="6">
    <source>
        <dbReference type="PROSITE-ProRule" id="PRU00117"/>
    </source>
</evidence>
<evidence type="ECO:0000256" key="9">
    <source>
        <dbReference type="SAM" id="MobiDB-lite"/>
    </source>
</evidence>
<dbReference type="OrthoDB" id="196131at2759"/>
<dbReference type="InterPro" id="IPR014014">
    <property type="entry name" value="RNA_helicase_DEAD_Q_motif"/>
</dbReference>
<evidence type="ECO:0000256" key="3">
    <source>
        <dbReference type="ARBA" id="ARBA00022801"/>
    </source>
</evidence>
<gene>
    <name evidence="13" type="ORF">OXX778_LOCUS9555</name>
</gene>
<keyword evidence="5 8" id="KW-0067">ATP-binding</keyword>
<feature type="compositionally biased region" description="Gly residues" evidence="9">
    <location>
        <begin position="708"/>
        <end position="739"/>
    </location>
</feature>
<keyword evidence="14" id="KW-1185">Reference proteome</keyword>
<comment type="caution">
    <text evidence="13">The sequence shown here is derived from an EMBL/GenBank/DDBJ whole genome shotgun (WGS) entry which is preliminary data.</text>
</comment>
<name>A0A813X8Y1_9BILA</name>
<feature type="domain" description="DEAD-box RNA helicase Q" evidence="12">
    <location>
        <begin position="311"/>
        <end position="339"/>
    </location>
</feature>
<proteinExistence type="inferred from homology"/>
<feature type="region of interest" description="Disordered" evidence="9">
    <location>
        <begin position="1"/>
        <end position="84"/>
    </location>
</feature>
<feature type="domain" description="Helicase C-terminal" evidence="11">
    <location>
        <begin position="529"/>
        <end position="692"/>
    </location>
</feature>
<keyword evidence="2 8" id="KW-0547">Nucleotide-binding</keyword>
<evidence type="ECO:0000256" key="1">
    <source>
        <dbReference type="ARBA" id="ARBA00012552"/>
    </source>
</evidence>
<dbReference type="EC" id="3.6.4.13" evidence="1"/>
<dbReference type="InterPro" id="IPR004087">
    <property type="entry name" value="KH_dom"/>
</dbReference>
<evidence type="ECO:0000256" key="5">
    <source>
        <dbReference type="ARBA" id="ARBA00022840"/>
    </source>
</evidence>
<evidence type="ECO:0000256" key="7">
    <source>
        <dbReference type="PROSITE-ProRule" id="PRU00552"/>
    </source>
</evidence>
<dbReference type="PROSITE" id="PS50084">
    <property type="entry name" value="KH_TYPE_1"/>
    <property type="match status" value="1"/>
</dbReference>
<dbReference type="GO" id="GO:0003723">
    <property type="term" value="F:RNA binding"/>
    <property type="evidence" value="ECO:0007669"/>
    <property type="project" value="UniProtKB-UniRule"/>
</dbReference>
<organism evidence="13 14">
    <name type="scientific">Brachionus calyciflorus</name>
    <dbReference type="NCBI Taxonomy" id="104777"/>
    <lineage>
        <taxon>Eukaryota</taxon>
        <taxon>Metazoa</taxon>
        <taxon>Spiralia</taxon>
        <taxon>Gnathifera</taxon>
        <taxon>Rotifera</taxon>
        <taxon>Eurotatoria</taxon>
        <taxon>Monogononta</taxon>
        <taxon>Pseudotrocha</taxon>
        <taxon>Ploima</taxon>
        <taxon>Brachionidae</taxon>
        <taxon>Brachionus</taxon>
    </lineage>
</organism>
<dbReference type="SMART" id="SM00490">
    <property type="entry name" value="HELICc"/>
    <property type="match status" value="1"/>
</dbReference>
<keyword evidence="4 8" id="KW-0347">Helicase</keyword>
<dbReference type="SUPFAM" id="SSF54791">
    <property type="entry name" value="Eukaryotic type KH-domain (KH-domain type I)"/>
    <property type="match status" value="1"/>
</dbReference>
<evidence type="ECO:0000259" key="12">
    <source>
        <dbReference type="PROSITE" id="PS51195"/>
    </source>
</evidence>
<dbReference type="GO" id="GO:0005524">
    <property type="term" value="F:ATP binding"/>
    <property type="evidence" value="ECO:0007669"/>
    <property type="project" value="UniProtKB-KW"/>
</dbReference>
<dbReference type="InterPro" id="IPR027417">
    <property type="entry name" value="P-loop_NTPase"/>
</dbReference>
<feature type="region of interest" description="Disordered" evidence="9">
    <location>
        <begin position="701"/>
        <end position="739"/>
    </location>
</feature>
<evidence type="ECO:0000313" key="13">
    <source>
        <dbReference type="EMBL" id="CAF0863426.1"/>
    </source>
</evidence>
<dbReference type="PROSITE" id="PS00039">
    <property type="entry name" value="DEAD_ATP_HELICASE"/>
    <property type="match status" value="1"/>
</dbReference>
<dbReference type="Gene3D" id="3.40.50.300">
    <property type="entry name" value="P-loop containing nucleotide triphosphate hydrolases"/>
    <property type="match status" value="2"/>
</dbReference>
<dbReference type="PANTHER" id="PTHR47958">
    <property type="entry name" value="ATP-DEPENDENT RNA HELICASE DBP3"/>
    <property type="match status" value="1"/>
</dbReference>
<dbReference type="FunFam" id="3.40.50.300:FF:000008">
    <property type="entry name" value="ATP-dependent RNA helicase RhlB"/>
    <property type="match status" value="1"/>
</dbReference>
<feature type="domain" description="Helicase ATP-binding" evidence="10">
    <location>
        <begin position="342"/>
        <end position="517"/>
    </location>
</feature>
<sequence length="739" mass="83299">MDENWDDDWDTPAQQSKPPPPAPAPKIFQPSTFGRGRLLNSLSQQDKHEEPRHEFKRYDDHDTKSDYDRRQRSPPRDSYASRDRSSITDYIKVDSRSIGSLIGKAGSNINNIRDKCNVKIVVPNRDELQNQSKAEIRVIGSSRVDIDKAIQMIEQSCNNLSSSSNYGSRFESQKRTNDYNYDDSQKSYKKNYGDSPRSNSVSEEDENNNQQKPSIDWNLIRSLPLQNMEKFKDHPPVVKDFYVEDSEITQMTRDEVKQFRKDNFDIQVDFFKKEDLSYGLSSSNSKQEEKARTPEEIEDEIFKVIPKPVKTLEQAFGRYPEILHECQKQNFVKPTPVQSQLWPILLKGLDCVGIAQTGTGKTLAFLLPALVHIDNQLTPREKRVGPNVLVLSPTRELAIQIEKEVKKINYKGIKSVCIYGGGDRKEQANICTTGVEIIIATPGRLYDLISAKIVNVTSVTMLVLDEADRMLDMGFEPQIMKILLDIRPDRQTVMTSATWPDGVRRLATKYLTNAVQLCVGSLDLKAAKTVTQKLEMVKSEDEKSEILMDLIKNRMSESDKLIVFVGRKSTADNLSTELALKGLQCQAIHGDREQCDREEALQDFKDGLVRILIATDVASRGIDVKDITIVMNYDFPRNIEEYVHRVGRTGRAGRTGTSITFMSREDWKHAQELIDILKQGEQEVPESLVDMAERYAAAMKKRAEEGGGGRGGFRGRGGGGGRGGFGGRRGGSGGGGFFF</sequence>
<keyword evidence="3 8" id="KW-0378">Hydrolase</keyword>
<protein>
    <recommendedName>
        <fullName evidence="1">RNA helicase</fullName>
        <ecNumber evidence="1">3.6.4.13</ecNumber>
    </recommendedName>
</protein>
<dbReference type="PROSITE" id="PS51195">
    <property type="entry name" value="Q_MOTIF"/>
    <property type="match status" value="1"/>
</dbReference>
<feature type="compositionally biased region" description="Basic and acidic residues" evidence="9">
    <location>
        <begin position="45"/>
        <end position="84"/>
    </location>
</feature>
<dbReference type="Pfam" id="PF00270">
    <property type="entry name" value="DEAD"/>
    <property type="match status" value="1"/>
</dbReference>
<evidence type="ECO:0000256" key="2">
    <source>
        <dbReference type="ARBA" id="ARBA00022741"/>
    </source>
</evidence>
<keyword evidence="6" id="KW-0694">RNA-binding</keyword>
<evidence type="ECO:0000259" key="10">
    <source>
        <dbReference type="PROSITE" id="PS51192"/>
    </source>
</evidence>
<reference evidence="13" key="1">
    <citation type="submission" date="2021-02" db="EMBL/GenBank/DDBJ databases">
        <authorList>
            <person name="Nowell W R."/>
        </authorList>
    </citation>
    <scope>NUCLEOTIDE SEQUENCE</scope>
    <source>
        <strain evidence="13">Ploen Becks lab</strain>
    </source>
</reference>
<dbReference type="SMART" id="SM00487">
    <property type="entry name" value="DEXDc"/>
    <property type="match status" value="1"/>
</dbReference>